<evidence type="ECO:0000313" key="3">
    <source>
        <dbReference type="Proteomes" id="UP000199013"/>
    </source>
</evidence>
<sequence length="115" mass="12373">MRRYRGLLGLVLGSILADSTDPGASSERSEPITDWFTRHVTADALPNLHRTLPALISMGCRVEFAHELDLLIEGLRAAVTSAGVGERPVPSQTDSAVGIPPLRSPRGRRSPVTFS</sequence>
<accession>A0A1C3NSZ1</accession>
<reference evidence="3" key="1">
    <citation type="submission" date="2016-02" db="EMBL/GenBank/DDBJ databases">
        <authorList>
            <person name="Wibberg D."/>
        </authorList>
    </citation>
    <scope>NUCLEOTIDE SEQUENCE [LARGE SCALE GENOMIC DNA]</scope>
</reference>
<evidence type="ECO:0000256" key="1">
    <source>
        <dbReference type="SAM" id="MobiDB-lite"/>
    </source>
</evidence>
<evidence type="ECO:0000313" key="2">
    <source>
        <dbReference type="EMBL" id="SBW17280.1"/>
    </source>
</evidence>
<name>A0A1C3NSZ1_9ACTN</name>
<keyword evidence="3" id="KW-1185">Reference proteome</keyword>
<dbReference type="Proteomes" id="UP000199013">
    <property type="component" value="Unassembled WGS sequence"/>
</dbReference>
<dbReference type="Gene3D" id="1.10.357.10">
    <property type="entry name" value="Tetracycline Repressor, domain 2"/>
    <property type="match status" value="1"/>
</dbReference>
<gene>
    <name evidence="2" type="ORF">FDG2_0144</name>
</gene>
<protein>
    <submittedName>
        <fullName evidence="2">Uncharacterized protein</fullName>
    </submittedName>
</protein>
<organism evidence="2 3">
    <name type="scientific">Candidatus Protofrankia californiensis</name>
    <dbReference type="NCBI Taxonomy" id="1839754"/>
    <lineage>
        <taxon>Bacteria</taxon>
        <taxon>Bacillati</taxon>
        <taxon>Actinomycetota</taxon>
        <taxon>Actinomycetes</taxon>
        <taxon>Frankiales</taxon>
        <taxon>Frankiaceae</taxon>
        <taxon>Protofrankia</taxon>
    </lineage>
</organism>
<dbReference type="EMBL" id="FLUV01000057">
    <property type="protein sequence ID" value="SBW17280.1"/>
    <property type="molecule type" value="Genomic_DNA"/>
</dbReference>
<feature type="region of interest" description="Disordered" evidence="1">
    <location>
        <begin position="82"/>
        <end position="115"/>
    </location>
</feature>
<proteinExistence type="predicted"/>
<dbReference type="SUPFAM" id="SSF48498">
    <property type="entry name" value="Tetracyclin repressor-like, C-terminal domain"/>
    <property type="match status" value="1"/>
</dbReference>
<dbReference type="InterPro" id="IPR036271">
    <property type="entry name" value="Tet_transcr_reg_TetR-rel_C_sf"/>
</dbReference>
<dbReference type="AlphaFoldDB" id="A0A1C3NSZ1"/>